<name>A0A2P2J266_RHIMU</name>
<reference evidence="1" key="1">
    <citation type="submission" date="2018-02" db="EMBL/GenBank/DDBJ databases">
        <title>Rhizophora mucronata_Transcriptome.</title>
        <authorList>
            <person name="Meera S.P."/>
            <person name="Sreeshan A."/>
            <person name="Augustine A."/>
        </authorList>
    </citation>
    <scope>NUCLEOTIDE SEQUENCE</scope>
    <source>
        <tissue evidence="1">Leaf</tissue>
    </source>
</reference>
<evidence type="ECO:0000313" key="1">
    <source>
        <dbReference type="EMBL" id="MBW87563.1"/>
    </source>
</evidence>
<protein>
    <submittedName>
        <fullName evidence="1">Uncharacterized protein</fullName>
    </submittedName>
</protein>
<proteinExistence type="predicted"/>
<accession>A0A2P2J266</accession>
<organism evidence="1">
    <name type="scientific">Rhizophora mucronata</name>
    <name type="common">Asiatic mangrove</name>
    <dbReference type="NCBI Taxonomy" id="61149"/>
    <lineage>
        <taxon>Eukaryota</taxon>
        <taxon>Viridiplantae</taxon>
        <taxon>Streptophyta</taxon>
        <taxon>Embryophyta</taxon>
        <taxon>Tracheophyta</taxon>
        <taxon>Spermatophyta</taxon>
        <taxon>Magnoliopsida</taxon>
        <taxon>eudicotyledons</taxon>
        <taxon>Gunneridae</taxon>
        <taxon>Pentapetalae</taxon>
        <taxon>rosids</taxon>
        <taxon>fabids</taxon>
        <taxon>Malpighiales</taxon>
        <taxon>Rhizophoraceae</taxon>
        <taxon>Rhizophora</taxon>
    </lineage>
</organism>
<dbReference type="EMBL" id="GGEC01007080">
    <property type="protein sequence ID" value="MBW87563.1"/>
    <property type="molecule type" value="Transcribed_RNA"/>
</dbReference>
<dbReference type="AlphaFoldDB" id="A0A2P2J266"/>
<sequence>MSTGEQNQLSEEELNEKDFFGYTQYKEGKVLVAAKIEEDHITMEQMLNETTPQGEPIDVEEVHDRVHGRKEVCIKDPGYAPKATLSLSNSRTRQLGEALAQSQEALLHKSKVLGKQQKLYRSL</sequence>